<proteinExistence type="predicted"/>
<evidence type="ECO:0000313" key="2">
    <source>
        <dbReference type="EMBL" id="ETO18197.1"/>
    </source>
</evidence>
<dbReference type="Proteomes" id="UP000023152">
    <property type="component" value="Unassembled WGS sequence"/>
</dbReference>
<evidence type="ECO:0000313" key="3">
    <source>
        <dbReference type="Proteomes" id="UP000023152"/>
    </source>
</evidence>
<comment type="caution">
    <text evidence="2">The sequence shown here is derived from an EMBL/GenBank/DDBJ whole genome shotgun (WGS) entry which is preliminary data.</text>
</comment>
<protein>
    <submittedName>
        <fullName evidence="2">Uncharacterized protein</fullName>
    </submittedName>
</protein>
<reference evidence="2 3" key="1">
    <citation type="journal article" date="2013" name="Curr. Biol.">
        <title>The Genome of the Foraminiferan Reticulomyxa filosa.</title>
        <authorList>
            <person name="Glockner G."/>
            <person name="Hulsmann N."/>
            <person name="Schleicher M."/>
            <person name="Noegel A.A."/>
            <person name="Eichinger L."/>
            <person name="Gallinger C."/>
            <person name="Pawlowski J."/>
            <person name="Sierra R."/>
            <person name="Euteneuer U."/>
            <person name="Pillet L."/>
            <person name="Moustafa A."/>
            <person name="Platzer M."/>
            <person name="Groth M."/>
            <person name="Szafranski K."/>
            <person name="Schliwa M."/>
        </authorList>
    </citation>
    <scope>NUCLEOTIDE SEQUENCE [LARGE SCALE GENOMIC DNA]</scope>
</reference>
<dbReference type="EMBL" id="ASPP01015338">
    <property type="protein sequence ID" value="ETO18197.1"/>
    <property type="molecule type" value="Genomic_DNA"/>
</dbReference>
<dbReference type="EMBL" id="ASPP01038188">
    <property type="protein sequence ID" value="ETO01484.1"/>
    <property type="molecule type" value="Genomic_DNA"/>
</dbReference>
<reference evidence="2" key="2">
    <citation type="submission" date="2013-05" db="EMBL/GenBank/DDBJ databases">
        <authorList>
            <person name="Gloeckner G."/>
            <person name="Szafranski K."/>
            <person name="Schliwa M."/>
        </authorList>
    </citation>
    <scope>NUCLEOTIDE SEQUENCE</scope>
</reference>
<gene>
    <name evidence="2" type="ORF">RFI_19081</name>
    <name evidence="1" type="ORF">RFI_35956</name>
</gene>
<sequence length="114" mass="13887">MNTEDSLFSEYLQASYYKHSVDFYFMSKQLKFEFDNDFANLDLQEMKQLGLRIRSECDSEEKCYKQDKTSHMFKNERQDQIPHKHYNNIHYKYETDLEKTINLQDVFQSVVCEL</sequence>
<accession>X6MXI6</accession>
<dbReference type="AlphaFoldDB" id="X6MXI6"/>
<organism evidence="2 3">
    <name type="scientific">Reticulomyxa filosa</name>
    <dbReference type="NCBI Taxonomy" id="46433"/>
    <lineage>
        <taxon>Eukaryota</taxon>
        <taxon>Sar</taxon>
        <taxon>Rhizaria</taxon>
        <taxon>Retaria</taxon>
        <taxon>Foraminifera</taxon>
        <taxon>Monothalamids</taxon>
        <taxon>Reticulomyxidae</taxon>
        <taxon>Reticulomyxa</taxon>
    </lineage>
</organism>
<name>X6MXI6_RETFI</name>
<evidence type="ECO:0000313" key="1">
    <source>
        <dbReference type="EMBL" id="ETO01484.1"/>
    </source>
</evidence>
<keyword evidence="3" id="KW-1185">Reference proteome</keyword>